<gene>
    <name evidence="3" type="ORF">SAMN05660642_03972</name>
</gene>
<keyword evidence="4" id="KW-1185">Reference proteome</keyword>
<dbReference type="RefSeq" id="WP_091222410.1">
    <property type="nucleotide sequence ID" value="NZ_FNHE01000011.1"/>
</dbReference>
<dbReference type="OrthoDB" id="9792898at2"/>
<dbReference type="Pfam" id="PF09723">
    <property type="entry name" value="Zn_ribbon_8"/>
    <property type="match status" value="1"/>
</dbReference>
<dbReference type="EMBL" id="FNHE01000011">
    <property type="protein sequence ID" value="SDN06413.1"/>
    <property type="molecule type" value="Genomic_DNA"/>
</dbReference>
<sequence length="109" mass="11578">MATYVFRCPDCTVFEVVIPMSALRPTHPCPTCAGESRRVWTAPALATTPGALHRAVAAADASAEAPQVVRSIPAGRPRPRSRRWSPVTGAAPVNAAHRPAGPHPALPRW</sequence>
<feature type="region of interest" description="Disordered" evidence="1">
    <location>
        <begin position="68"/>
        <end position="109"/>
    </location>
</feature>
<dbReference type="NCBIfam" id="TIGR02605">
    <property type="entry name" value="CxxC_CxxC_SSSS"/>
    <property type="match status" value="1"/>
</dbReference>
<proteinExistence type="predicted"/>
<dbReference type="InterPro" id="IPR013429">
    <property type="entry name" value="Regulatory_FmdB_Zinc_ribbon"/>
</dbReference>
<protein>
    <submittedName>
        <fullName evidence="3">Putative regulatory protein, FmdB family</fullName>
    </submittedName>
</protein>
<reference evidence="4" key="1">
    <citation type="submission" date="2016-10" db="EMBL/GenBank/DDBJ databases">
        <authorList>
            <person name="Varghese N."/>
            <person name="Submissions S."/>
        </authorList>
    </citation>
    <scope>NUCLEOTIDE SEQUENCE [LARGE SCALE GENOMIC DNA]</scope>
    <source>
        <strain evidence="4">DSM 45419</strain>
    </source>
</reference>
<evidence type="ECO:0000259" key="2">
    <source>
        <dbReference type="SMART" id="SM00834"/>
    </source>
</evidence>
<organism evidence="3 4">
    <name type="scientific">Geodermatophilus siccatus</name>
    <dbReference type="NCBI Taxonomy" id="1137991"/>
    <lineage>
        <taxon>Bacteria</taxon>
        <taxon>Bacillati</taxon>
        <taxon>Actinomycetota</taxon>
        <taxon>Actinomycetes</taxon>
        <taxon>Geodermatophilales</taxon>
        <taxon>Geodermatophilaceae</taxon>
        <taxon>Geodermatophilus</taxon>
    </lineage>
</organism>
<dbReference type="SMART" id="SM00834">
    <property type="entry name" value="CxxC_CXXC_SSSS"/>
    <property type="match status" value="1"/>
</dbReference>
<dbReference type="AlphaFoldDB" id="A0A1G9YDC8"/>
<evidence type="ECO:0000313" key="4">
    <source>
        <dbReference type="Proteomes" id="UP000198680"/>
    </source>
</evidence>
<feature type="domain" description="Putative regulatory protein FmdB zinc ribbon" evidence="2">
    <location>
        <begin position="1"/>
        <end position="41"/>
    </location>
</feature>
<dbReference type="STRING" id="1137991.SAMN05660642_03972"/>
<dbReference type="Proteomes" id="UP000198680">
    <property type="component" value="Unassembled WGS sequence"/>
</dbReference>
<accession>A0A1G9YDC8</accession>
<name>A0A1G9YDC8_9ACTN</name>
<evidence type="ECO:0000256" key="1">
    <source>
        <dbReference type="SAM" id="MobiDB-lite"/>
    </source>
</evidence>
<evidence type="ECO:0000313" key="3">
    <source>
        <dbReference type="EMBL" id="SDN06413.1"/>
    </source>
</evidence>